<reference evidence="17 18" key="1">
    <citation type="submission" date="2019-09" db="EMBL/GenBank/DDBJ databases">
        <title>Bird 10,000 Genomes (B10K) Project - Family phase.</title>
        <authorList>
            <person name="Zhang G."/>
        </authorList>
    </citation>
    <scope>NUCLEOTIDE SEQUENCE [LARGE SCALE GENOMIC DNA]</scope>
    <source>
        <strain evidence="17">B10K-CU-031-12</strain>
        <tissue evidence="17">Muscle</tissue>
    </source>
</reference>
<feature type="region of interest" description="Disordered" evidence="14">
    <location>
        <begin position="155"/>
        <end position="209"/>
    </location>
</feature>
<keyword evidence="12 13" id="KW-0539">Nucleus</keyword>
<accession>A0A7K8SDD4</accession>
<sequence>MEPGACSTSVADPAGECERSVPRVCGVCGDRATGFHFNAMTCEGCKGFFRRSMKRKAMFTCPFSGECHITKDNRRHCQACRLKRCLDIGMMKEFILTDEEVQRKREMILKRKEEEALRESLKPKLSEEQQKVIDVLLEAHRKTYDPTYADFTKFRPPVRSHPSSRGATKSSSLLTQDLGVQTPPGAPLRPFPPADPAEPPPFPSLALQEEQDESSSVNLEFSQLSMLPHLADLVSYSIQKVIGFAKMIPGFRELCVEDQIVLLKCSAMEVIMLRSNESFTLEDMSWTCGSSDFKYRVSDVTQAGHSMDLLEPLVKFQVGLKKLNLHEEEHVLLMAICILSPDRPGVREPLRVEALQERLSEVLQSYIRARHAAPGGRLLYAKMIQKLADLRSLNEEHSRQYRCLSFQPEHSMQLTPLLLEVFGNEIS</sequence>
<dbReference type="PANTHER" id="PTHR24082">
    <property type="entry name" value="NUCLEAR HORMONE RECEPTOR"/>
    <property type="match status" value="1"/>
</dbReference>
<evidence type="ECO:0000256" key="8">
    <source>
        <dbReference type="ARBA" id="ARBA00023015"/>
    </source>
</evidence>
<feature type="non-terminal residue" evidence="17">
    <location>
        <position position="1"/>
    </location>
</feature>
<comment type="caution">
    <text evidence="17">The sequence shown here is derived from an EMBL/GenBank/DDBJ whole genome shotgun (WGS) entry which is preliminary data.</text>
</comment>
<dbReference type="GO" id="GO:0030154">
    <property type="term" value="P:cell differentiation"/>
    <property type="evidence" value="ECO:0007669"/>
    <property type="project" value="TreeGrafter"/>
</dbReference>
<dbReference type="GO" id="GO:0005634">
    <property type="term" value="C:nucleus"/>
    <property type="evidence" value="ECO:0007669"/>
    <property type="project" value="UniProtKB-SubCell"/>
</dbReference>
<dbReference type="GO" id="GO:0000122">
    <property type="term" value="P:negative regulation of transcription by RNA polymerase II"/>
    <property type="evidence" value="ECO:0007669"/>
    <property type="project" value="TreeGrafter"/>
</dbReference>
<dbReference type="InterPro" id="IPR001628">
    <property type="entry name" value="Znf_hrmn_rcpt"/>
</dbReference>
<keyword evidence="11 13" id="KW-0675">Receptor</keyword>
<dbReference type="InterPro" id="IPR000324">
    <property type="entry name" value="VitD_rcpt"/>
</dbReference>
<feature type="non-terminal residue" evidence="17">
    <location>
        <position position="427"/>
    </location>
</feature>
<dbReference type="Proteomes" id="UP000574210">
    <property type="component" value="Unassembled WGS sequence"/>
</dbReference>
<dbReference type="GO" id="GO:0008270">
    <property type="term" value="F:zinc ion binding"/>
    <property type="evidence" value="ECO:0007669"/>
    <property type="project" value="UniProtKB-KW"/>
</dbReference>
<dbReference type="SMART" id="SM00399">
    <property type="entry name" value="ZnF_C4"/>
    <property type="match status" value="1"/>
</dbReference>
<dbReference type="PANTHER" id="PTHR24082:SF38">
    <property type="entry name" value="VITAMIN D3 RECEPTOR"/>
    <property type="match status" value="1"/>
</dbReference>
<evidence type="ECO:0000256" key="11">
    <source>
        <dbReference type="ARBA" id="ARBA00023170"/>
    </source>
</evidence>
<dbReference type="PRINTS" id="PR00398">
    <property type="entry name" value="STRDHORMONER"/>
</dbReference>
<dbReference type="GO" id="GO:0045944">
    <property type="term" value="P:positive regulation of transcription by RNA polymerase II"/>
    <property type="evidence" value="ECO:0007669"/>
    <property type="project" value="TreeGrafter"/>
</dbReference>
<dbReference type="AlphaFoldDB" id="A0A7K8SDD4"/>
<dbReference type="EMBL" id="VWYZ01000847">
    <property type="protein sequence ID" value="NXF27474.1"/>
    <property type="molecule type" value="Genomic_DNA"/>
</dbReference>
<comment type="subcellular location">
    <subcellularLocation>
        <location evidence="2">Cytoplasm</location>
    </subcellularLocation>
    <subcellularLocation>
        <location evidence="1 13">Nucleus</location>
    </subcellularLocation>
</comment>
<evidence type="ECO:0000256" key="7">
    <source>
        <dbReference type="ARBA" id="ARBA00022833"/>
    </source>
</evidence>
<evidence type="ECO:0000256" key="2">
    <source>
        <dbReference type="ARBA" id="ARBA00004496"/>
    </source>
</evidence>
<dbReference type="PROSITE" id="PS00031">
    <property type="entry name" value="NUCLEAR_REC_DBD_1"/>
    <property type="match status" value="1"/>
</dbReference>
<dbReference type="PROSITE" id="PS51843">
    <property type="entry name" value="NR_LBD"/>
    <property type="match status" value="1"/>
</dbReference>
<organism evidence="17 18">
    <name type="scientific">Rhodinocichla rosea</name>
    <dbReference type="NCBI Taxonomy" id="58203"/>
    <lineage>
        <taxon>Eukaryota</taxon>
        <taxon>Metazoa</taxon>
        <taxon>Chordata</taxon>
        <taxon>Craniata</taxon>
        <taxon>Vertebrata</taxon>
        <taxon>Euteleostomi</taxon>
        <taxon>Archelosauria</taxon>
        <taxon>Archosauria</taxon>
        <taxon>Dinosauria</taxon>
        <taxon>Saurischia</taxon>
        <taxon>Theropoda</taxon>
        <taxon>Coelurosauria</taxon>
        <taxon>Aves</taxon>
        <taxon>Neognathae</taxon>
        <taxon>Neoaves</taxon>
        <taxon>Telluraves</taxon>
        <taxon>Australaves</taxon>
        <taxon>Passeriformes</taxon>
        <taxon>Thraupidae</taxon>
        <taxon>Rhodinocichla</taxon>
    </lineage>
</organism>
<dbReference type="SUPFAM" id="SSF57716">
    <property type="entry name" value="Glucocorticoid receptor-like (DNA-binding domain)"/>
    <property type="match status" value="1"/>
</dbReference>
<evidence type="ECO:0000259" key="16">
    <source>
        <dbReference type="PROSITE" id="PS51843"/>
    </source>
</evidence>
<feature type="domain" description="Nuclear receptor" evidence="15">
    <location>
        <begin position="22"/>
        <end position="97"/>
    </location>
</feature>
<keyword evidence="4" id="KW-0963">Cytoplasm</keyword>
<dbReference type="PRINTS" id="PR00047">
    <property type="entry name" value="STROIDFINGER"/>
</dbReference>
<feature type="domain" description="NR LBD" evidence="16">
    <location>
        <begin position="128"/>
        <end position="423"/>
    </location>
</feature>
<dbReference type="Pfam" id="PF00105">
    <property type="entry name" value="zf-C4"/>
    <property type="match status" value="1"/>
</dbReference>
<keyword evidence="6 13" id="KW-0863">Zinc-finger</keyword>
<dbReference type="Gene3D" id="1.10.565.10">
    <property type="entry name" value="Retinoid X Receptor"/>
    <property type="match status" value="1"/>
</dbReference>
<dbReference type="PRINTS" id="PR00350">
    <property type="entry name" value="VITAMINDR"/>
</dbReference>
<dbReference type="GO" id="GO:0004879">
    <property type="term" value="F:nuclear receptor activity"/>
    <property type="evidence" value="ECO:0007669"/>
    <property type="project" value="InterPro"/>
</dbReference>
<evidence type="ECO:0000256" key="6">
    <source>
        <dbReference type="ARBA" id="ARBA00022771"/>
    </source>
</evidence>
<dbReference type="SMART" id="SM00430">
    <property type="entry name" value="HOLI"/>
    <property type="match status" value="1"/>
</dbReference>
<feature type="compositionally biased region" description="Polar residues" evidence="14">
    <location>
        <begin position="161"/>
        <end position="179"/>
    </location>
</feature>
<dbReference type="Gene3D" id="3.30.50.10">
    <property type="entry name" value="Erythroid Transcription Factor GATA-1, subunit A"/>
    <property type="match status" value="1"/>
</dbReference>
<evidence type="ECO:0000256" key="1">
    <source>
        <dbReference type="ARBA" id="ARBA00004123"/>
    </source>
</evidence>
<keyword evidence="5 13" id="KW-0479">Metal-binding</keyword>
<dbReference type="InterPro" id="IPR000536">
    <property type="entry name" value="Nucl_hrmn_rcpt_lig-bd"/>
</dbReference>
<dbReference type="Pfam" id="PF00104">
    <property type="entry name" value="Hormone_recep"/>
    <property type="match status" value="1"/>
</dbReference>
<evidence type="ECO:0000313" key="18">
    <source>
        <dbReference type="Proteomes" id="UP000574210"/>
    </source>
</evidence>
<evidence type="ECO:0000256" key="13">
    <source>
        <dbReference type="RuleBase" id="RU004334"/>
    </source>
</evidence>
<protein>
    <submittedName>
        <fullName evidence="17">VDR protein</fullName>
    </submittedName>
</protein>
<keyword evidence="9 13" id="KW-0238">DNA-binding</keyword>
<dbReference type="InterPro" id="IPR035500">
    <property type="entry name" value="NHR-like_dom_sf"/>
</dbReference>
<dbReference type="InterPro" id="IPR013088">
    <property type="entry name" value="Znf_NHR/GATA"/>
</dbReference>
<evidence type="ECO:0000256" key="5">
    <source>
        <dbReference type="ARBA" id="ARBA00022723"/>
    </source>
</evidence>
<evidence type="ECO:0000256" key="14">
    <source>
        <dbReference type="SAM" id="MobiDB-lite"/>
    </source>
</evidence>
<evidence type="ECO:0000256" key="4">
    <source>
        <dbReference type="ARBA" id="ARBA00022490"/>
    </source>
</evidence>
<dbReference type="InterPro" id="IPR042153">
    <property type="entry name" value="DBD_VDR"/>
</dbReference>
<evidence type="ECO:0000256" key="9">
    <source>
        <dbReference type="ARBA" id="ARBA00023125"/>
    </source>
</evidence>
<dbReference type="SUPFAM" id="SSF48508">
    <property type="entry name" value="Nuclear receptor ligand-binding domain"/>
    <property type="match status" value="1"/>
</dbReference>
<dbReference type="InterPro" id="IPR001723">
    <property type="entry name" value="Nuclear_hrmn_rcpt"/>
</dbReference>
<keyword evidence="10 13" id="KW-0804">Transcription</keyword>
<dbReference type="InterPro" id="IPR050234">
    <property type="entry name" value="Nuclear_hormone_rcpt_NR1"/>
</dbReference>
<evidence type="ECO:0000313" key="17">
    <source>
        <dbReference type="EMBL" id="NXF27474.1"/>
    </source>
</evidence>
<proteinExistence type="inferred from homology"/>
<feature type="compositionally biased region" description="Pro residues" evidence="14">
    <location>
        <begin position="184"/>
        <end position="203"/>
    </location>
</feature>
<keyword evidence="8 13" id="KW-0805">Transcription regulation</keyword>
<keyword evidence="18" id="KW-1185">Reference proteome</keyword>
<dbReference type="GO" id="GO:0005737">
    <property type="term" value="C:cytoplasm"/>
    <property type="evidence" value="ECO:0007669"/>
    <property type="project" value="UniProtKB-SubCell"/>
</dbReference>
<keyword evidence="7 13" id="KW-0862">Zinc</keyword>
<evidence type="ECO:0000256" key="10">
    <source>
        <dbReference type="ARBA" id="ARBA00023163"/>
    </source>
</evidence>
<evidence type="ECO:0000259" key="15">
    <source>
        <dbReference type="PROSITE" id="PS51030"/>
    </source>
</evidence>
<dbReference type="GO" id="GO:0070644">
    <property type="term" value="F:vitamin D response element binding"/>
    <property type="evidence" value="ECO:0007669"/>
    <property type="project" value="TreeGrafter"/>
</dbReference>
<dbReference type="FunFam" id="3.30.50.10:FF:000023">
    <property type="entry name" value="Vitamin D3 receptor"/>
    <property type="match status" value="1"/>
</dbReference>
<dbReference type="PROSITE" id="PS51030">
    <property type="entry name" value="NUCLEAR_REC_DBD_2"/>
    <property type="match status" value="1"/>
</dbReference>
<evidence type="ECO:0000256" key="12">
    <source>
        <dbReference type="ARBA" id="ARBA00023242"/>
    </source>
</evidence>
<gene>
    <name evidence="17" type="primary">Vdr</name>
    <name evidence="17" type="ORF">RHOROS_R14727</name>
</gene>
<dbReference type="CDD" id="cd06955">
    <property type="entry name" value="NR_DBD_VDR"/>
    <property type="match status" value="1"/>
</dbReference>
<evidence type="ECO:0000256" key="3">
    <source>
        <dbReference type="ARBA" id="ARBA00008092"/>
    </source>
</evidence>
<name>A0A7K8SDD4_9PASS</name>
<comment type="similarity">
    <text evidence="3">Belongs to the nuclear hormone receptor family. NR1 subfamily.</text>
</comment>